<dbReference type="OrthoDB" id="8450256at2"/>
<gene>
    <name evidence="1" type="ORF">SAMN05216297_10222</name>
</gene>
<name>A0A1I1LHN0_9FLAO</name>
<dbReference type="Gene3D" id="3.40.50.300">
    <property type="entry name" value="P-loop containing nucleotide triphosphate hydrolases"/>
    <property type="match status" value="1"/>
</dbReference>
<keyword evidence="2" id="KW-1185">Reference proteome</keyword>
<dbReference type="RefSeq" id="WP_091490736.1">
    <property type="nucleotide sequence ID" value="NZ_FOMH01000002.1"/>
</dbReference>
<dbReference type="EMBL" id="FOMH01000002">
    <property type="protein sequence ID" value="SFC72456.1"/>
    <property type="molecule type" value="Genomic_DNA"/>
</dbReference>
<dbReference type="Proteomes" id="UP000199672">
    <property type="component" value="Unassembled WGS sequence"/>
</dbReference>
<proteinExistence type="predicted"/>
<evidence type="ECO:0000313" key="1">
    <source>
        <dbReference type="EMBL" id="SFC72456.1"/>
    </source>
</evidence>
<dbReference type="SUPFAM" id="SSF52540">
    <property type="entry name" value="P-loop containing nucleoside triphosphate hydrolases"/>
    <property type="match status" value="1"/>
</dbReference>
<accession>A0A1I1LHN0</accession>
<reference evidence="2" key="1">
    <citation type="submission" date="2016-10" db="EMBL/GenBank/DDBJ databases">
        <authorList>
            <person name="Varghese N."/>
            <person name="Submissions S."/>
        </authorList>
    </citation>
    <scope>NUCLEOTIDE SEQUENCE [LARGE SCALE GENOMIC DNA]</scope>
    <source>
        <strain evidence="2">CGMCC 1.10370</strain>
    </source>
</reference>
<dbReference type="InterPro" id="IPR027417">
    <property type="entry name" value="P-loop_NTPase"/>
</dbReference>
<protein>
    <submittedName>
        <fullName evidence="1">Uncharacterized protein</fullName>
    </submittedName>
</protein>
<dbReference type="STRING" id="739143.SAMN05216297_10222"/>
<organism evidence="1 2">
    <name type="scientific">Flavobacterium phragmitis</name>
    <dbReference type="NCBI Taxonomy" id="739143"/>
    <lineage>
        <taxon>Bacteria</taxon>
        <taxon>Pseudomonadati</taxon>
        <taxon>Bacteroidota</taxon>
        <taxon>Flavobacteriia</taxon>
        <taxon>Flavobacteriales</taxon>
        <taxon>Flavobacteriaceae</taxon>
        <taxon>Flavobacterium</taxon>
    </lineage>
</organism>
<evidence type="ECO:0000313" key="2">
    <source>
        <dbReference type="Proteomes" id="UP000199672"/>
    </source>
</evidence>
<sequence>MSKKGGDLEILALEFLDKIFKELKFTVVRKRIQLSGTQYGYDNAVEIVNEKYISRLIYSECKDYTTELNYTDAMIKLPQLASSHEKIDLALFISPRKNFTNIFEETKNKPFLENLANRHFRVAFLTPETDVEKYFSLYPEIYRKAYDEEPPVLSETEREEILNQFDKYIFSSRNLQKIVLDESDKQQYIQGIETAPFHIERNLRKNQQKEYDYYRASSNSKTLLSEIRENKKGIILLGNPGYGKTSELRQLAARLWSTREDTEIIPVFRSLKNFTTLCRIEDFLPPDFRRIPKMAVIFDGIDEIENIIDFSSKLREFIVQNDESSENGSIQFIISCRTNIYRKYIKDIKGLDIYFLNEVGVSSALVFLEAKYGLDLREHNTFDIYKNREILENPFYLDLIGIYYKTHKKILTSKAMLIREFVNSRLDQDKADKFQNDISFDRERIISCTQKIAFALEAMQKPFLTAAEIKRVAQIDEVGLAKNSFLEENMRGSWSFVLKNIQEYFVASILSELDFEEIIQIIKIDAATDKVHPTWHNVVTFLLNLITDETLYDALIEWLLDNDFELLFNADSDRITDKTKSRALQDYFVKNCVEDNLWIADLKSTALFSQCDANIEYLMRQAADTAIHRRARMSALKLLSYMSISSSYLEPIKALVTAIIKENDSAEDDYVYLVQDAIMLTKSLNINEDPVFFNQIITMLKNRDEKEIVYSIISSTPAASAVENIDYFLEILDKAIGTKPWNSKAKYRSLVSTKDTILSLFTRIDNGPVLVKIYAFSIEKLNSHQFKDSLKKEFWAYANYFFKSNKQYHADLIRIISNAVINNQANHYDDDLLLETAESCGIQTPLFDLVLDSVDGNSGDRHFLAEVIIEDDFEKVLQKYLSGSVNEEFLHQFRNVLSHRDFDLSKKLEDYIESRTHYIFKEKCTHEQLNENNEYMRNRDQKNFNVLFDNAEIERQIFILYEYMGKTALNYKDIDKFYHRYYKDFELQKKVTGNAKQLLYEILRDNYSGTAKLGKAGVSREIQKARPNLIQDILNSLPEEKKNNKIEISEDQKLYIKNWCAENTPSSKEYYSQHLIKGTADSNYRYSHDYAVFEAIHKFQKFFRFHLDEELLLDMLWIHSHEKGIQTGFLDGIVPIEKVHDRLLHNLSNGVLSAANFCQHLKYCQLNGIEIDVSSLGLKSKIYTFLEDGHYYYAGEILQDYFSSDLDTLKEFLEYNAENKRETNRSLYDCIISILKKTGHDDDARDFLIENYSRLLEQDIYTEKELVRKLIGLNYKHGFARYYELLKDQTDRNAKGEFAFHKDEWQNFSNPEALEMLAAVFELCLSSPAAGDLFGDHYSPLRISLETIVNICKANDERTCIKALELLDVINVKSLKEQNIDLFHLNRLRNEIKDVHYSHKSKPYQIAQVLKIIDQNRILFIN</sequence>